<dbReference type="PROSITE" id="PS50102">
    <property type="entry name" value="RRM"/>
    <property type="match status" value="1"/>
</dbReference>
<comment type="caution">
    <text evidence="4">The sequence shown here is derived from an EMBL/GenBank/DDBJ whole genome shotgun (WGS) entry which is preliminary data.</text>
</comment>
<dbReference type="Gene3D" id="3.30.70.330">
    <property type="match status" value="1"/>
</dbReference>
<dbReference type="VEuPathDB" id="MicrosporidiaDB:CWI36_0205p0010"/>
<dbReference type="SMART" id="SM00360">
    <property type="entry name" value="RRM"/>
    <property type="match status" value="1"/>
</dbReference>
<feature type="compositionally biased region" description="Basic and acidic residues" evidence="2">
    <location>
        <begin position="102"/>
        <end position="127"/>
    </location>
</feature>
<evidence type="ECO:0000259" key="3">
    <source>
        <dbReference type="PROSITE" id="PS50102"/>
    </source>
</evidence>
<sequence length="432" mass="50306">MSGETETSQTVEKNTEWDTKKDNEKKSDTSKENSTYEGRESRWDTDSRSKRDGDNDYSQFDNQNERSMGRSEGEVKRNIDDADVPVIKGWGNDDGDFSSNKKKYESDRNDNYGRSDRRPPRRFDDQRNNSYDTGRGRRGDSYDGERAYGGRNKERWEEGRPSRRSEGGERERRQDDGKWPSEGRERKTGGWDGERNNRSEYPRKRRLNDEYAEDRERGFDERKPPRRYDEDRSFGDFRPEDDRYERNTDFRRGRPGEEGLYGREGGRDDFRRGGSSYKREGYGTEGRRGYRGRSEGRDREAFYEDSIDRRDSRRGRSGDEFGNKRTKRPVPVNPPPSKVIGLFGLGVQATIEDVKDFLMENIPDVAYDNVHLVKDRETGDSRGFAFVYFSSIDASISAKEGLLGKSILGREVRVDYSISDAPRPSRFNEENI</sequence>
<dbReference type="InterPro" id="IPR050441">
    <property type="entry name" value="RBM"/>
</dbReference>
<dbReference type="Proteomes" id="UP000293045">
    <property type="component" value="Unassembled WGS sequence"/>
</dbReference>
<proteinExistence type="predicted"/>
<feature type="compositionally biased region" description="Basic and acidic residues" evidence="2">
    <location>
        <begin position="134"/>
        <end position="202"/>
    </location>
</feature>
<dbReference type="AlphaFoldDB" id="A0A4Q9KXW9"/>
<name>A0A4Q9KXW9_9MICR</name>
<evidence type="ECO:0000256" key="1">
    <source>
        <dbReference type="PROSITE-ProRule" id="PRU00176"/>
    </source>
</evidence>
<accession>A0A4Q9KXW9</accession>
<feature type="compositionally biased region" description="Basic and acidic residues" evidence="2">
    <location>
        <begin position="13"/>
        <end position="31"/>
    </location>
</feature>
<evidence type="ECO:0000313" key="4">
    <source>
        <dbReference type="EMBL" id="TBT99783.1"/>
    </source>
</evidence>
<feature type="compositionally biased region" description="Basic and acidic residues" evidence="2">
    <location>
        <begin position="37"/>
        <end position="54"/>
    </location>
</feature>
<evidence type="ECO:0000256" key="2">
    <source>
        <dbReference type="SAM" id="MobiDB-lite"/>
    </source>
</evidence>
<dbReference type="GO" id="GO:0003723">
    <property type="term" value="F:RNA binding"/>
    <property type="evidence" value="ECO:0007669"/>
    <property type="project" value="UniProtKB-UniRule"/>
</dbReference>
<feature type="compositionally biased region" description="Basic and acidic residues" evidence="2">
    <location>
        <begin position="63"/>
        <end position="80"/>
    </location>
</feature>
<gene>
    <name evidence="4" type="ORF">CWI39_1894p0010</name>
</gene>
<feature type="domain" description="RRM" evidence="3">
    <location>
        <begin position="338"/>
        <end position="419"/>
    </location>
</feature>
<dbReference type="InterPro" id="IPR012677">
    <property type="entry name" value="Nucleotide-bd_a/b_plait_sf"/>
</dbReference>
<feature type="compositionally biased region" description="Polar residues" evidence="2">
    <location>
        <begin position="1"/>
        <end position="12"/>
    </location>
</feature>
<evidence type="ECO:0000313" key="5">
    <source>
        <dbReference type="Proteomes" id="UP000293045"/>
    </source>
</evidence>
<dbReference type="VEuPathDB" id="MicrosporidiaDB:CWI39_1894p0010"/>
<feature type="compositionally biased region" description="Basic and acidic residues" evidence="2">
    <location>
        <begin position="214"/>
        <end position="323"/>
    </location>
</feature>
<dbReference type="PANTHER" id="PTHR48034">
    <property type="entry name" value="TRANSFORMER-2 SEX-DETERMINING PROTEIN-RELATED"/>
    <property type="match status" value="1"/>
</dbReference>
<dbReference type="EMBL" id="PIXR01001894">
    <property type="protein sequence ID" value="TBT99783.1"/>
    <property type="molecule type" value="Genomic_DNA"/>
</dbReference>
<feature type="region of interest" description="Disordered" evidence="2">
    <location>
        <begin position="1"/>
        <end position="335"/>
    </location>
</feature>
<protein>
    <recommendedName>
        <fullName evidence="3">RRM domain-containing protein</fullName>
    </recommendedName>
</protein>
<dbReference type="InterPro" id="IPR000504">
    <property type="entry name" value="RRM_dom"/>
</dbReference>
<dbReference type="Pfam" id="PF00076">
    <property type="entry name" value="RRM_1"/>
    <property type="match status" value="1"/>
</dbReference>
<keyword evidence="1" id="KW-0694">RNA-binding</keyword>
<dbReference type="InterPro" id="IPR035979">
    <property type="entry name" value="RBD_domain_sf"/>
</dbReference>
<organism evidence="4 5">
    <name type="scientific">Hamiltosporidium magnivora</name>
    <dbReference type="NCBI Taxonomy" id="148818"/>
    <lineage>
        <taxon>Eukaryota</taxon>
        <taxon>Fungi</taxon>
        <taxon>Fungi incertae sedis</taxon>
        <taxon>Microsporidia</taxon>
        <taxon>Dubosqiidae</taxon>
        <taxon>Hamiltosporidium</taxon>
    </lineage>
</organism>
<dbReference type="SUPFAM" id="SSF54928">
    <property type="entry name" value="RNA-binding domain, RBD"/>
    <property type="match status" value="1"/>
</dbReference>
<reference evidence="4 5" key="1">
    <citation type="submission" date="2017-12" db="EMBL/GenBank/DDBJ databases">
        <authorList>
            <person name="Pombert J.-F."/>
            <person name="Haag K.L."/>
            <person name="Ebert D."/>
        </authorList>
    </citation>
    <scope>NUCLEOTIDE SEQUENCE [LARGE SCALE GENOMIC DNA]</scope>
    <source>
        <strain evidence="4">IL-BN-2</strain>
    </source>
</reference>